<keyword evidence="6" id="KW-0067">ATP-binding</keyword>
<evidence type="ECO:0000256" key="2">
    <source>
        <dbReference type="ARBA" id="ARBA00004308"/>
    </source>
</evidence>
<evidence type="ECO:0000256" key="3">
    <source>
        <dbReference type="ARBA" id="ARBA00022679"/>
    </source>
</evidence>
<dbReference type="Proteomes" id="UP000604046">
    <property type="component" value="Unassembled WGS sequence"/>
</dbReference>
<comment type="caution">
    <text evidence="10">The sequence shown here is derived from an EMBL/GenBank/DDBJ whole genome shotgun (WGS) entry which is preliminary data.</text>
</comment>
<dbReference type="Gene3D" id="1.10.510.10">
    <property type="entry name" value="Transferase(Phosphotransferase) domain 1"/>
    <property type="match status" value="1"/>
</dbReference>
<dbReference type="GO" id="GO:0012505">
    <property type="term" value="C:endomembrane system"/>
    <property type="evidence" value="ECO:0007669"/>
    <property type="project" value="UniProtKB-SubCell"/>
</dbReference>
<feature type="domain" description="Protein kinase" evidence="9">
    <location>
        <begin position="48"/>
        <end position="191"/>
    </location>
</feature>
<dbReference type="InterPro" id="IPR020635">
    <property type="entry name" value="Tyr_kinase_cat_dom"/>
</dbReference>
<keyword evidence="11" id="KW-1185">Reference proteome</keyword>
<accession>A0A812LTU6</accession>
<protein>
    <submittedName>
        <fullName evidence="10">WAKL14 protein</fullName>
    </submittedName>
</protein>
<dbReference type="EMBL" id="CAJNDS010001236">
    <property type="protein sequence ID" value="CAE7253045.1"/>
    <property type="molecule type" value="Genomic_DNA"/>
</dbReference>
<sequence length="191" mass="21310">MLTQVVEGVRAWISPGERRSCRRPVPSQPKQLSGLAPYPYQELEACTWQFSQRLSSGAVGVYRGFLRGVDVAVKVLEDADGSFYDEVRALSRLRHPNLARLHGWGTHEHKSFLVFELLAGGSLLERLERKEFLWQQRLRAAAQAAAGLTYMVSIIPRIFHRDIRPANVLFDRSGTAKMAGYGESGAVKVSG</sequence>
<dbReference type="GO" id="GO:0004713">
    <property type="term" value="F:protein tyrosine kinase activity"/>
    <property type="evidence" value="ECO:0007669"/>
    <property type="project" value="InterPro"/>
</dbReference>
<dbReference type="InterPro" id="IPR001245">
    <property type="entry name" value="Ser-Thr/Tyr_kinase_cat_dom"/>
</dbReference>
<proteinExistence type="predicted"/>
<comment type="subcellular location">
    <subcellularLocation>
        <location evidence="1">Cell envelope</location>
    </subcellularLocation>
    <subcellularLocation>
        <location evidence="2">Endomembrane system</location>
    </subcellularLocation>
</comment>
<gene>
    <name evidence="10" type="primary">WAKL14</name>
    <name evidence="10" type="ORF">SNAT2548_LOCUS12691</name>
</gene>
<evidence type="ECO:0000256" key="7">
    <source>
        <dbReference type="ARBA" id="ARBA00022989"/>
    </source>
</evidence>
<dbReference type="SUPFAM" id="SSF56112">
    <property type="entry name" value="Protein kinase-like (PK-like)"/>
    <property type="match status" value="1"/>
</dbReference>
<dbReference type="AlphaFoldDB" id="A0A812LTU6"/>
<evidence type="ECO:0000256" key="5">
    <source>
        <dbReference type="ARBA" id="ARBA00022741"/>
    </source>
</evidence>
<dbReference type="PROSITE" id="PS00109">
    <property type="entry name" value="PROTEIN_KINASE_TYR"/>
    <property type="match status" value="1"/>
</dbReference>
<dbReference type="InterPro" id="IPR008266">
    <property type="entry name" value="Tyr_kinase_AS"/>
</dbReference>
<dbReference type="PROSITE" id="PS50011">
    <property type="entry name" value="PROTEIN_KINASE_DOM"/>
    <property type="match status" value="1"/>
</dbReference>
<dbReference type="GO" id="GO:0005524">
    <property type="term" value="F:ATP binding"/>
    <property type="evidence" value="ECO:0007669"/>
    <property type="project" value="UniProtKB-KW"/>
</dbReference>
<evidence type="ECO:0000313" key="11">
    <source>
        <dbReference type="Proteomes" id="UP000604046"/>
    </source>
</evidence>
<evidence type="ECO:0000259" key="9">
    <source>
        <dbReference type="PROSITE" id="PS50011"/>
    </source>
</evidence>
<keyword evidence="8" id="KW-0472">Membrane</keyword>
<reference evidence="10" key="1">
    <citation type="submission" date="2021-02" db="EMBL/GenBank/DDBJ databases">
        <authorList>
            <person name="Dougan E. K."/>
            <person name="Rhodes N."/>
            <person name="Thang M."/>
            <person name="Chan C."/>
        </authorList>
    </citation>
    <scope>NUCLEOTIDE SEQUENCE</scope>
</reference>
<evidence type="ECO:0000256" key="4">
    <source>
        <dbReference type="ARBA" id="ARBA00022692"/>
    </source>
</evidence>
<keyword evidence="7" id="KW-1133">Transmembrane helix</keyword>
<dbReference type="PANTHER" id="PTHR47982">
    <property type="entry name" value="PROLINE-RICH RECEPTOR-LIKE PROTEIN KINASE PERK4"/>
    <property type="match status" value="1"/>
</dbReference>
<dbReference type="OrthoDB" id="4062651at2759"/>
<evidence type="ECO:0000256" key="8">
    <source>
        <dbReference type="ARBA" id="ARBA00023136"/>
    </source>
</evidence>
<keyword evidence="3" id="KW-0808">Transferase</keyword>
<dbReference type="InterPro" id="IPR011009">
    <property type="entry name" value="Kinase-like_dom_sf"/>
</dbReference>
<name>A0A812LTU6_9DINO</name>
<evidence type="ECO:0000256" key="1">
    <source>
        <dbReference type="ARBA" id="ARBA00004196"/>
    </source>
</evidence>
<dbReference type="InterPro" id="IPR000719">
    <property type="entry name" value="Prot_kinase_dom"/>
</dbReference>
<dbReference type="InterPro" id="IPR047117">
    <property type="entry name" value="PERK1-13-like"/>
</dbReference>
<keyword evidence="5" id="KW-0547">Nucleotide-binding</keyword>
<dbReference type="SMART" id="SM00219">
    <property type="entry name" value="TyrKc"/>
    <property type="match status" value="1"/>
</dbReference>
<organism evidence="10 11">
    <name type="scientific">Symbiodinium natans</name>
    <dbReference type="NCBI Taxonomy" id="878477"/>
    <lineage>
        <taxon>Eukaryota</taxon>
        <taxon>Sar</taxon>
        <taxon>Alveolata</taxon>
        <taxon>Dinophyceae</taxon>
        <taxon>Suessiales</taxon>
        <taxon>Symbiodiniaceae</taxon>
        <taxon>Symbiodinium</taxon>
    </lineage>
</organism>
<keyword evidence="4" id="KW-0812">Transmembrane</keyword>
<dbReference type="Pfam" id="PF07714">
    <property type="entry name" value="PK_Tyr_Ser-Thr"/>
    <property type="match status" value="1"/>
</dbReference>
<evidence type="ECO:0000256" key="6">
    <source>
        <dbReference type="ARBA" id="ARBA00022840"/>
    </source>
</evidence>
<evidence type="ECO:0000313" key="10">
    <source>
        <dbReference type="EMBL" id="CAE7253045.1"/>
    </source>
</evidence>